<reference evidence="3" key="1">
    <citation type="journal article" date="2019" name="Int. J. Syst. Evol. Microbiol.">
        <title>The Global Catalogue of Microorganisms (GCM) 10K type strain sequencing project: providing services to taxonomists for standard genome sequencing and annotation.</title>
        <authorList>
            <consortium name="The Broad Institute Genomics Platform"/>
            <consortium name="The Broad Institute Genome Sequencing Center for Infectious Disease"/>
            <person name="Wu L."/>
            <person name="Ma J."/>
        </authorList>
    </citation>
    <scope>NUCLEOTIDE SEQUENCE [LARGE SCALE GENOMIC DNA]</scope>
    <source>
        <strain evidence="3">CCUG 59129</strain>
    </source>
</reference>
<dbReference type="Proteomes" id="UP001596989">
    <property type="component" value="Unassembled WGS sequence"/>
</dbReference>
<dbReference type="Pfam" id="PF09992">
    <property type="entry name" value="NAGPA"/>
    <property type="match status" value="1"/>
</dbReference>
<evidence type="ECO:0000313" key="2">
    <source>
        <dbReference type="EMBL" id="MFD0958502.1"/>
    </source>
</evidence>
<dbReference type="InterPro" id="IPR018711">
    <property type="entry name" value="NAGPA"/>
</dbReference>
<dbReference type="PANTHER" id="PTHR40446:SF2">
    <property type="entry name" value="N-ACETYLGLUCOSAMINE-1-PHOSPHODIESTER ALPHA-N-ACETYLGLUCOSAMINIDASE"/>
    <property type="match status" value="1"/>
</dbReference>
<evidence type="ECO:0000259" key="1">
    <source>
        <dbReference type="Pfam" id="PF09992"/>
    </source>
</evidence>
<dbReference type="GO" id="GO:0016798">
    <property type="term" value="F:hydrolase activity, acting on glycosyl bonds"/>
    <property type="evidence" value="ECO:0007669"/>
    <property type="project" value="UniProtKB-KW"/>
</dbReference>
<protein>
    <submittedName>
        <fullName evidence="2">Phosphodiester glycosidase family protein</fullName>
    </submittedName>
</protein>
<sequence>MQLSVKLFRLLVSVMVMVSIVFSSQTIQPAALANSPTLISNAVELELIRSNPSGNYRLMEDIELTTPFTPIPSFSGTLDGNGHTITGLTITASASQPKAAFIVQNSGVISQVGFKNVNITGLSTNSTYRAGGIVESNYGTIEESYVTGSIVGGYRSAGVVVTNYGQVHDVYADVVVEAAYESGAIAAVSESGSILERVYAVPDVYSINNNTGGLSAYAYTGAVIRDSALLSGTIDNGGGNRIARIVGRLNGTPTMQNNIASVNALVQGMQVSGGTANNNQGLTVAEAVLSQQNTYEDLGWDFQNVWKMSAVLKRPVLRDVAEVQPTSIATAADLELIRSNPAGDYRLVDDIELTQTFTPISAFSGTLDGDGHVIRGLTIIASASQPKAAFMIENRGIISRLGFEEVVIVGSNGGASYWASGIAASNYGLINGTYVTGVVTGAHRSAGIAAHNYGVVRNSFTKIKARARAESGGIVAVSEPGSVLEYSFAVPEVYSTDNNTGGISAYAYSGAIIRNNVLLEGTIDNDGGSRIGRIVGRLNGSPTLQNNIASADALVQGAAVSGGTLNNYQGLTVTNASLSLQATYEGKGWNFDTVWEMRAASNWPIQQYFADVNEAPAHPIIHKVLRDENQVLSTGVSHRQMDFIDSAGYIQKANIIDVDISLPQNSIIVGTLNNQTVPTDASGNYIRTVDSAGHDIFKATVAVQAATTHIAGKQVIAGVNGEFYTVNGPEGYMIKDGSSIINGVRVPGADAKNYPFHGFFGIKSDGTAMIGNYGADWEAVKNDLYQASGGQYWMVKDGIVQDFNGQVISDANDLNYDHETYYRHKDRHPRTAVGIKSDGNVFFVVIDGRKANDSSGFYIEELGLYMKELGAYQALNMDGGGSSTAVTWNEQASAYQIKNTPINGGVPGSARDVFSSLLILAEETL</sequence>
<name>A0ABW3HLX5_9BACL</name>
<organism evidence="2 3">
    <name type="scientific">Paenibacillus chungangensis</name>
    <dbReference type="NCBI Taxonomy" id="696535"/>
    <lineage>
        <taxon>Bacteria</taxon>
        <taxon>Bacillati</taxon>
        <taxon>Bacillota</taxon>
        <taxon>Bacilli</taxon>
        <taxon>Bacillales</taxon>
        <taxon>Paenibacillaceae</taxon>
        <taxon>Paenibacillus</taxon>
    </lineage>
</organism>
<comment type="caution">
    <text evidence="2">The sequence shown here is derived from an EMBL/GenBank/DDBJ whole genome shotgun (WGS) entry which is preliminary data.</text>
</comment>
<keyword evidence="2" id="KW-0378">Hydrolase</keyword>
<proteinExistence type="predicted"/>
<accession>A0ABW3HLX5</accession>
<dbReference type="PANTHER" id="PTHR40446">
    <property type="entry name" value="N-ACETYLGLUCOSAMINE-1-PHOSPHODIESTER ALPHA-N-ACETYLGLUCOSAMINIDASE"/>
    <property type="match status" value="1"/>
</dbReference>
<gene>
    <name evidence="2" type="ORF">ACFQ2I_03790</name>
</gene>
<feature type="domain" description="Phosphodiester glycosidase" evidence="1">
    <location>
        <begin position="714"/>
        <end position="918"/>
    </location>
</feature>
<dbReference type="Gene3D" id="2.160.20.110">
    <property type="match status" value="2"/>
</dbReference>
<dbReference type="EMBL" id="JBHTJZ010000005">
    <property type="protein sequence ID" value="MFD0958502.1"/>
    <property type="molecule type" value="Genomic_DNA"/>
</dbReference>
<evidence type="ECO:0000313" key="3">
    <source>
        <dbReference type="Proteomes" id="UP001596989"/>
    </source>
</evidence>
<dbReference type="RefSeq" id="WP_377562288.1">
    <property type="nucleotide sequence ID" value="NZ_JBHTJZ010000005.1"/>
</dbReference>
<keyword evidence="3" id="KW-1185">Reference proteome</keyword>
<keyword evidence="2" id="KW-0326">Glycosidase</keyword>